<dbReference type="PANTHER" id="PTHR46229">
    <property type="entry name" value="BOLA TRANSCRIPTION REGULATOR"/>
    <property type="match status" value="1"/>
</dbReference>
<evidence type="ECO:0000256" key="2">
    <source>
        <dbReference type="RuleBase" id="RU003860"/>
    </source>
</evidence>
<reference evidence="4" key="1">
    <citation type="journal article" date="2019" name="Int. J. Syst. Evol. Microbiol.">
        <title>The Global Catalogue of Microorganisms (GCM) 10K type strain sequencing project: providing services to taxonomists for standard genome sequencing and annotation.</title>
        <authorList>
            <consortium name="The Broad Institute Genomics Platform"/>
            <consortium name="The Broad Institute Genome Sequencing Center for Infectious Disease"/>
            <person name="Wu L."/>
            <person name="Ma J."/>
        </authorList>
    </citation>
    <scope>NUCLEOTIDE SEQUENCE [LARGE SCALE GENOMIC DNA]</scope>
    <source>
        <strain evidence="4">JCM 18720</strain>
    </source>
</reference>
<comment type="similarity">
    <text evidence="1 2">Belongs to the BolA/IbaG family.</text>
</comment>
<proteinExistence type="inferred from homology"/>
<accession>A0ABP9SF23</accession>
<dbReference type="EMBL" id="BAABLF010000029">
    <property type="protein sequence ID" value="GAA5194408.1"/>
    <property type="molecule type" value="Genomic_DNA"/>
</dbReference>
<comment type="caution">
    <text evidence="3">The sequence shown here is derived from an EMBL/GenBank/DDBJ whole genome shotgun (WGS) entry which is preliminary data.</text>
</comment>
<name>A0ABP9SF23_9GAMM</name>
<evidence type="ECO:0000313" key="3">
    <source>
        <dbReference type="EMBL" id="GAA5194408.1"/>
    </source>
</evidence>
<dbReference type="RefSeq" id="WP_345317729.1">
    <property type="nucleotide sequence ID" value="NZ_BAABLF010000029.1"/>
</dbReference>
<dbReference type="InterPro" id="IPR050961">
    <property type="entry name" value="BolA/IbaG_stress_morph_reg"/>
</dbReference>
<gene>
    <name evidence="3" type="primary">ibaG</name>
    <name evidence="3" type="ORF">GCM10025772_27320</name>
</gene>
<sequence>MEPKELEHRLQEALQLAEVHVKAEGTHYTVVAIGDAFEGLTKVKRQQAVYAPLTDKITDGTLHALTIKAFTPAEWQREKIFNMPS</sequence>
<dbReference type="PANTHER" id="PTHR46229:SF4">
    <property type="entry name" value="ACID STRESS PROTEIN IBAG"/>
    <property type="match status" value="1"/>
</dbReference>
<keyword evidence="4" id="KW-1185">Reference proteome</keyword>
<dbReference type="Pfam" id="PF01722">
    <property type="entry name" value="BolA"/>
    <property type="match status" value="1"/>
</dbReference>
<dbReference type="InterPro" id="IPR036065">
    <property type="entry name" value="BolA-like_sf"/>
</dbReference>
<dbReference type="PIRSF" id="PIRSF003113">
    <property type="entry name" value="BolA"/>
    <property type="match status" value="1"/>
</dbReference>
<organism evidence="3 4">
    <name type="scientific">Ferrimonas gelatinilytica</name>
    <dbReference type="NCBI Taxonomy" id="1255257"/>
    <lineage>
        <taxon>Bacteria</taxon>
        <taxon>Pseudomonadati</taxon>
        <taxon>Pseudomonadota</taxon>
        <taxon>Gammaproteobacteria</taxon>
        <taxon>Alteromonadales</taxon>
        <taxon>Ferrimonadaceae</taxon>
        <taxon>Ferrimonas</taxon>
    </lineage>
</organism>
<dbReference type="SUPFAM" id="SSF82657">
    <property type="entry name" value="BolA-like"/>
    <property type="match status" value="1"/>
</dbReference>
<dbReference type="Proteomes" id="UP001501600">
    <property type="component" value="Unassembled WGS sequence"/>
</dbReference>
<dbReference type="Gene3D" id="3.30.300.90">
    <property type="entry name" value="BolA-like"/>
    <property type="match status" value="1"/>
</dbReference>
<evidence type="ECO:0000313" key="4">
    <source>
        <dbReference type="Proteomes" id="UP001501600"/>
    </source>
</evidence>
<evidence type="ECO:0000256" key="1">
    <source>
        <dbReference type="ARBA" id="ARBA00005578"/>
    </source>
</evidence>
<protein>
    <submittedName>
        <fullName evidence="3">BolA family iron metabolism protein IbaG</fullName>
    </submittedName>
</protein>
<dbReference type="InterPro" id="IPR002634">
    <property type="entry name" value="BolA"/>
</dbReference>